<evidence type="ECO:0000313" key="3">
    <source>
        <dbReference type="EMBL" id="OBR86809.1"/>
    </source>
</evidence>
<evidence type="ECO:0000256" key="2">
    <source>
        <dbReference type="SAM" id="Phobius"/>
    </source>
</evidence>
<name>A0A1A6A9S1_9TREE</name>
<sequence length="417" mass="47679">MRLPYNRPWLIELSDHPACPPSIREGVQKMLTFMWLNRIIPFQAQAPYVLAADVLERVINEIEAEDEQQDQRERNRQVDRAGDQVEGKTIKPTYADVVANGDGNGEEDQTKSKRKAAREQLKIVDFCSGAGGPVKKIERKINKSRRSKSLDPTQFVLSDLNPPLEQWKKLHGRAGALGSSISYIPHSVDATNTTSLQPTGENAGILSGRHLRTFFLSFHHFNEELARGVLVDAMRNSEGICIFELQQCNIRSMIMIAMLGPLTWLLTPLTWPSLSILFFTYFIPLIPAFLIIDGWISVYRTRPISHILRLTNLASLTIQLENQDFRNNHDRNRLNHHDNKAASTRETGREVIAEDHGGGEEEAEEDEEGYEWKWEFGKVRHTWPWGHMTYVVGRKRRLGDDDEEDDGYEDGQTEYGE</sequence>
<feature type="compositionally biased region" description="Basic and acidic residues" evidence="1">
    <location>
        <begin position="329"/>
        <end position="340"/>
    </location>
</feature>
<dbReference type="AlphaFoldDB" id="A0A1A6A9S1"/>
<dbReference type="Proteomes" id="UP000078595">
    <property type="component" value="Chromosome 3"/>
</dbReference>
<proteinExistence type="predicted"/>
<feature type="transmembrane region" description="Helical" evidence="2">
    <location>
        <begin position="277"/>
        <end position="299"/>
    </location>
</feature>
<dbReference type="GeneID" id="28966523"/>
<dbReference type="VEuPathDB" id="FungiDB:I303_02824"/>
<feature type="compositionally biased region" description="Basic and acidic residues" evidence="1">
    <location>
        <begin position="346"/>
        <end position="359"/>
    </location>
</feature>
<protein>
    <submittedName>
        <fullName evidence="3">Uncharacterized protein</fullName>
    </submittedName>
</protein>
<keyword evidence="2" id="KW-0812">Transmembrane</keyword>
<feature type="region of interest" description="Disordered" evidence="1">
    <location>
        <begin position="329"/>
        <end position="367"/>
    </location>
</feature>
<reference evidence="4" key="2">
    <citation type="submission" date="2013-07" db="EMBL/GenBank/DDBJ databases">
        <authorList>
            <consortium name="The Broad Institute Genome Sequencing Platform"/>
            <person name="Cuomo C."/>
            <person name="Litvintseva A."/>
            <person name="Chen Y."/>
            <person name="Heitman J."/>
            <person name="Sun S."/>
            <person name="Springer D."/>
            <person name="Dromer F."/>
            <person name="Young S.K."/>
            <person name="Zeng Q."/>
            <person name="Gargeya S."/>
            <person name="Fitzgerald M."/>
            <person name="Abouelleil A."/>
            <person name="Alvarado L."/>
            <person name="Berlin A.M."/>
            <person name="Chapman S.B."/>
            <person name="Dewar J."/>
            <person name="Goldberg J."/>
            <person name="Griggs A."/>
            <person name="Gujja S."/>
            <person name="Hansen M."/>
            <person name="Howarth C."/>
            <person name="Imamovic A."/>
            <person name="Larimer J."/>
            <person name="McCowan C."/>
            <person name="Murphy C."/>
            <person name="Pearson M."/>
            <person name="Priest M."/>
            <person name="Roberts A."/>
            <person name="Saif S."/>
            <person name="Shea T."/>
            <person name="Sykes S."/>
            <person name="Wortman J."/>
            <person name="Nusbaum C."/>
            <person name="Birren B."/>
        </authorList>
    </citation>
    <scope>NUCLEOTIDE SEQUENCE</scope>
    <source>
        <strain evidence="4">CBS 10117</strain>
    </source>
</reference>
<keyword evidence="2" id="KW-0472">Membrane</keyword>
<dbReference type="KEGG" id="kdj:28966523"/>
<feature type="region of interest" description="Disordered" evidence="1">
    <location>
        <begin position="66"/>
        <end position="115"/>
    </location>
</feature>
<gene>
    <name evidence="3" type="ORF">I303_02824</name>
    <name evidence="4" type="ORF">I303_102810</name>
</gene>
<evidence type="ECO:0000256" key="1">
    <source>
        <dbReference type="SAM" id="MobiDB-lite"/>
    </source>
</evidence>
<reference evidence="3" key="1">
    <citation type="submission" date="2013-07" db="EMBL/GenBank/DDBJ databases">
        <title>The Genome Sequence of Cryptococcus dejecticola CBS10117.</title>
        <authorList>
            <consortium name="The Broad Institute Genome Sequencing Platform"/>
            <person name="Cuomo C."/>
            <person name="Litvintseva A."/>
            <person name="Chen Y."/>
            <person name="Heitman J."/>
            <person name="Sun S."/>
            <person name="Springer D."/>
            <person name="Dromer F."/>
            <person name="Young S.K."/>
            <person name="Zeng Q."/>
            <person name="Gargeya S."/>
            <person name="Fitzgerald M."/>
            <person name="Abouelleil A."/>
            <person name="Alvarado L."/>
            <person name="Berlin A.M."/>
            <person name="Chapman S.B."/>
            <person name="Dewar J."/>
            <person name="Goldberg J."/>
            <person name="Griggs A."/>
            <person name="Gujja S."/>
            <person name="Hansen M."/>
            <person name="Howarth C."/>
            <person name="Imamovic A."/>
            <person name="Larimer J."/>
            <person name="McCowan C."/>
            <person name="Murphy C."/>
            <person name="Pearson M."/>
            <person name="Priest M."/>
            <person name="Roberts A."/>
            <person name="Saif S."/>
            <person name="Shea T."/>
            <person name="Sykes S."/>
            <person name="Wortman J."/>
            <person name="Nusbaum C."/>
            <person name="Birren B."/>
        </authorList>
    </citation>
    <scope>NUCLEOTIDE SEQUENCE [LARGE SCALE GENOMIC DNA]</scope>
    <source>
        <strain evidence="3">CBS 10117</strain>
    </source>
</reference>
<dbReference type="EMBL" id="CP144532">
    <property type="protein sequence ID" value="WWC60244.1"/>
    <property type="molecule type" value="Genomic_DNA"/>
</dbReference>
<dbReference type="STRING" id="1296121.A0A1A6A9S1"/>
<dbReference type="OrthoDB" id="2101715at2759"/>
<feature type="compositionally biased region" description="Basic and acidic residues" evidence="1">
    <location>
        <begin position="69"/>
        <end position="89"/>
    </location>
</feature>
<reference evidence="4" key="3">
    <citation type="submission" date="2024-02" db="EMBL/GenBank/DDBJ databases">
        <title>Comparative genomics of Cryptococcus and Kwoniella reveals pathogenesis evolution and contrasting modes of karyotype evolution via chromosome fusion or intercentromeric recombination.</title>
        <authorList>
            <person name="Coelho M.A."/>
            <person name="David-Palma M."/>
            <person name="Shea T."/>
            <person name="Bowers K."/>
            <person name="McGinley-Smith S."/>
            <person name="Mohammad A.W."/>
            <person name="Gnirke A."/>
            <person name="Yurkov A.M."/>
            <person name="Nowrousian M."/>
            <person name="Sun S."/>
            <person name="Cuomo C.A."/>
            <person name="Heitman J."/>
        </authorList>
    </citation>
    <scope>NUCLEOTIDE SEQUENCE</scope>
    <source>
        <strain evidence="4">CBS 10117</strain>
    </source>
</reference>
<dbReference type="RefSeq" id="XP_018264651.1">
    <property type="nucleotide sequence ID" value="XM_018406157.1"/>
</dbReference>
<keyword evidence="2" id="KW-1133">Transmembrane helix</keyword>
<feature type="compositionally biased region" description="Acidic residues" evidence="1">
    <location>
        <begin position="400"/>
        <end position="417"/>
    </location>
</feature>
<organism evidence="3">
    <name type="scientific">Kwoniella dejecticola CBS 10117</name>
    <dbReference type="NCBI Taxonomy" id="1296121"/>
    <lineage>
        <taxon>Eukaryota</taxon>
        <taxon>Fungi</taxon>
        <taxon>Dikarya</taxon>
        <taxon>Basidiomycota</taxon>
        <taxon>Agaricomycotina</taxon>
        <taxon>Tremellomycetes</taxon>
        <taxon>Tremellales</taxon>
        <taxon>Cryptococcaceae</taxon>
        <taxon>Kwoniella</taxon>
    </lineage>
</organism>
<feature type="region of interest" description="Disordered" evidence="1">
    <location>
        <begin position="394"/>
        <end position="417"/>
    </location>
</feature>
<dbReference type="EMBL" id="KI894029">
    <property type="protein sequence ID" value="OBR86809.1"/>
    <property type="molecule type" value="Genomic_DNA"/>
</dbReference>
<evidence type="ECO:0000313" key="4">
    <source>
        <dbReference type="EMBL" id="WWC60244.1"/>
    </source>
</evidence>
<feature type="transmembrane region" description="Helical" evidence="2">
    <location>
        <begin position="253"/>
        <end position="271"/>
    </location>
</feature>
<evidence type="ECO:0000313" key="5">
    <source>
        <dbReference type="Proteomes" id="UP000078595"/>
    </source>
</evidence>
<accession>A0A1A6A9S1</accession>
<keyword evidence="5" id="KW-1185">Reference proteome</keyword>